<organism evidence="1 2">
    <name type="scientific">Gossypium davidsonii</name>
    <name type="common">Davidson's cotton</name>
    <name type="synonym">Gossypium klotzschianum subsp. davidsonii</name>
    <dbReference type="NCBI Taxonomy" id="34287"/>
    <lineage>
        <taxon>Eukaryota</taxon>
        <taxon>Viridiplantae</taxon>
        <taxon>Streptophyta</taxon>
        <taxon>Embryophyta</taxon>
        <taxon>Tracheophyta</taxon>
        <taxon>Spermatophyta</taxon>
        <taxon>Magnoliopsida</taxon>
        <taxon>eudicotyledons</taxon>
        <taxon>Gunneridae</taxon>
        <taxon>Pentapetalae</taxon>
        <taxon>rosids</taxon>
        <taxon>malvids</taxon>
        <taxon>Malvales</taxon>
        <taxon>Malvaceae</taxon>
        <taxon>Malvoideae</taxon>
        <taxon>Gossypium</taxon>
    </lineage>
</organism>
<gene>
    <name evidence="1" type="ORF">Godav_000123</name>
</gene>
<evidence type="ECO:0000313" key="1">
    <source>
        <dbReference type="EMBL" id="MBA0636707.1"/>
    </source>
</evidence>
<evidence type="ECO:0000313" key="2">
    <source>
        <dbReference type="Proteomes" id="UP000593561"/>
    </source>
</evidence>
<keyword evidence="2" id="KW-1185">Reference proteome</keyword>
<protein>
    <recommendedName>
        <fullName evidence="3">RNase H type-1 domain-containing protein</fullName>
    </recommendedName>
</protein>
<comment type="caution">
    <text evidence="1">The sequence shown here is derived from an EMBL/GenBank/DDBJ whole genome shotgun (WGS) entry which is preliminary data.</text>
</comment>
<dbReference type="EMBL" id="JABFAC010247004">
    <property type="protein sequence ID" value="MBA0636707.1"/>
    <property type="molecule type" value="Genomic_DNA"/>
</dbReference>
<sequence length="179" mass="20579">MHVMVLQKSIGVRDLAQNIQRHLAEFQGLKNLKKNETFDSRTFSSATGLVGWDLRGNLMVLKTVIHRNVPSPFAAEAYACLEGAKLGSSLRIQSVRFMGYSITVKKMSSNFNRQVSYRSHYQRYSEEESRFSRTYFSVYSQIGEHICSQISKDRARERRNLSEGRRSGRSCFRLGRNLA</sequence>
<reference evidence="1 2" key="1">
    <citation type="journal article" date="2019" name="Genome Biol. Evol.">
        <title>Insights into the evolution of the New World diploid cottons (Gossypium, subgenus Houzingenia) based on genome sequencing.</title>
        <authorList>
            <person name="Grover C.E."/>
            <person name="Arick M.A. 2nd"/>
            <person name="Thrash A."/>
            <person name="Conover J.L."/>
            <person name="Sanders W.S."/>
            <person name="Peterson D.G."/>
            <person name="Frelichowski J.E."/>
            <person name="Scheffler J.A."/>
            <person name="Scheffler B.E."/>
            <person name="Wendel J.F."/>
        </authorList>
    </citation>
    <scope>NUCLEOTIDE SEQUENCE [LARGE SCALE GENOMIC DNA]</scope>
    <source>
        <strain evidence="1">27</strain>
        <tissue evidence="1">Leaf</tissue>
    </source>
</reference>
<name>A0A7J8TEV2_GOSDV</name>
<accession>A0A7J8TEV2</accession>
<evidence type="ECO:0008006" key="3">
    <source>
        <dbReference type="Google" id="ProtNLM"/>
    </source>
</evidence>
<dbReference type="AlphaFoldDB" id="A0A7J8TEV2"/>
<proteinExistence type="predicted"/>
<dbReference type="Proteomes" id="UP000593561">
    <property type="component" value="Unassembled WGS sequence"/>
</dbReference>